<dbReference type="Gene3D" id="3.40.50.720">
    <property type="entry name" value="NAD(P)-binding Rossmann-like Domain"/>
    <property type="match status" value="1"/>
</dbReference>
<organism evidence="3 4">
    <name type="scientific">Aminobacter anthyllidis</name>
    <dbReference type="NCBI Taxonomy" id="1035067"/>
    <lineage>
        <taxon>Bacteria</taxon>
        <taxon>Pseudomonadati</taxon>
        <taxon>Pseudomonadota</taxon>
        <taxon>Alphaproteobacteria</taxon>
        <taxon>Hyphomicrobiales</taxon>
        <taxon>Phyllobacteriaceae</taxon>
        <taxon>Aminobacter</taxon>
    </lineage>
</organism>
<dbReference type="InterPro" id="IPR000594">
    <property type="entry name" value="ThiF_NAD_FAD-bd"/>
</dbReference>
<evidence type="ECO:0000313" key="3">
    <source>
        <dbReference type="EMBL" id="MBT1157123.1"/>
    </source>
</evidence>
<dbReference type="AlphaFoldDB" id="A0A9X1ACD0"/>
<keyword evidence="3" id="KW-0548">Nucleotidyltransferase</keyword>
<dbReference type="CDD" id="cd01483">
    <property type="entry name" value="E1_enzyme_family"/>
    <property type="match status" value="1"/>
</dbReference>
<keyword evidence="3" id="KW-0808">Transferase</keyword>
<dbReference type="InterPro" id="IPR035985">
    <property type="entry name" value="Ubiquitin-activating_enz"/>
</dbReference>
<dbReference type="Pfam" id="PF20590">
    <property type="entry name" value="DUF6791"/>
    <property type="match status" value="1"/>
</dbReference>
<proteinExistence type="predicted"/>
<reference evidence="3" key="2">
    <citation type="submission" date="2021-03" db="EMBL/GenBank/DDBJ databases">
        <authorList>
            <person name="Artuso I."/>
            <person name="Turrini P."/>
            <person name="Pirolo M."/>
            <person name="Lugli G.A."/>
            <person name="Ventura M."/>
            <person name="Visca P."/>
        </authorList>
    </citation>
    <scope>NUCLEOTIDE SEQUENCE</scope>
    <source>
        <strain evidence="3">LMG 26462</strain>
    </source>
</reference>
<evidence type="ECO:0000259" key="2">
    <source>
        <dbReference type="Pfam" id="PF20590"/>
    </source>
</evidence>
<keyword evidence="4" id="KW-1185">Reference proteome</keyword>
<dbReference type="NCBIfam" id="NF004803">
    <property type="entry name" value="PRK06153.1-2"/>
    <property type="match status" value="1"/>
</dbReference>
<reference evidence="3" key="1">
    <citation type="journal article" date="2021" name="Microorganisms">
        <title>Phylogenomic Reconstruction and Metabolic Potential of the Genus Aminobacter.</title>
        <authorList>
            <person name="Artuso I."/>
            <person name="Turrini P."/>
            <person name="Pirolo M."/>
            <person name="Lugli G.A."/>
            <person name="Ventura M."/>
            <person name="Visca P."/>
        </authorList>
    </citation>
    <scope>NUCLEOTIDE SEQUENCE</scope>
    <source>
        <strain evidence="3">LMG 26462</strain>
    </source>
</reference>
<dbReference type="Proteomes" id="UP001138921">
    <property type="component" value="Unassembled WGS sequence"/>
</dbReference>
<accession>A0A9X1ACD0</accession>
<dbReference type="InterPro" id="IPR046741">
    <property type="entry name" value="DUF6791"/>
</dbReference>
<evidence type="ECO:0000313" key="4">
    <source>
        <dbReference type="Proteomes" id="UP001138921"/>
    </source>
</evidence>
<name>A0A9X1ACD0_9HYPH</name>
<comment type="caution">
    <text evidence="3">The sequence shown here is derived from an EMBL/GenBank/DDBJ whole genome shotgun (WGS) entry which is preliminary data.</text>
</comment>
<gene>
    <name evidence="3" type="ORF">J1C56_16125</name>
</gene>
<feature type="domain" description="THIF-type NAD/FAD binding fold" evidence="1">
    <location>
        <begin position="173"/>
        <end position="297"/>
    </location>
</feature>
<dbReference type="GO" id="GO:0008641">
    <property type="term" value="F:ubiquitin-like modifier activating enzyme activity"/>
    <property type="evidence" value="ECO:0007669"/>
    <property type="project" value="InterPro"/>
</dbReference>
<dbReference type="GO" id="GO:0016779">
    <property type="term" value="F:nucleotidyltransferase activity"/>
    <property type="evidence" value="ECO:0007669"/>
    <property type="project" value="UniProtKB-KW"/>
</dbReference>
<dbReference type="SUPFAM" id="SSF69572">
    <property type="entry name" value="Activating enzymes of the ubiquitin-like proteins"/>
    <property type="match status" value="1"/>
</dbReference>
<dbReference type="EMBL" id="JAFLWW010000004">
    <property type="protein sequence ID" value="MBT1157123.1"/>
    <property type="molecule type" value="Genomic_DNA"/>
</dbReference>
<protein>
    <submittedName>
        <fullName evidence="3">ThiF family adenylyltransferase</fullName>
    </submittedName>
</protein>
<feature type="domain" description="DUF6791" evidence="2">
    <location>
        <begin position="11"/>
        <end position="160"/>
    </location>
</feature>
<evidence type="ECO:0000259" key="1">
    <source>
        <dbReference type="Pfam" id="PF00899"/>
    </source>
</evidence>
<sequence>MLFQLASHNADIQMLIDRGYALRLDSNYLAARDIPYLDAEGGLCWGAIVSTIKDIDGTRVQPEDHQVFFAGGVPHGLDGKPIPMLGGGAATVTLAKDDIVVQRSFSNKPPGGLPDFFVKFEHYLSILSGPAIHKYPNANPFTFDVDEDAGPESVFHFRDTLTSRALIGDLAAKFASEVVAVIGLGGTGAYVLDFLVKTNVREIKGFDPKPFHVHNAFRSPGRLLQDELDKPKAEVYRQRYENFRKGLHLEAKAIDSNCEADFAGVTFAFVCVDKGTARAEIFDLLMRLGIPFIDVGMGLVRQNGALAGMVRTTTFLPENAAEVRGKGLVPLTDPPGNEYRLNIQIAELNALNASIAMLRYKQHCGFYAHELPAYNLLMNTVMPRLFAEPVE</sequence>
<dbReference type="Pfam" id="PF00899">
    <property type="entry name" value="ThiF"/>
    <property type="match status" value="1"/>
</dbReference>